<dbReference type="Proteomes" id="UP001283361">
    <property type="component" value="Unassembled WGS sequence"/>
</dbReference>
<dbReference type="EMBL" id="JAWDGP010000933">
    <property type="protein sequence ID" value="KAK3796096.1"/>
    <property type="molecule type" value="Genomic_DNA"/>
</dbReference>
<evidence type="ECO:0000313" key="1">
    <source>
        <dbReference type="EMBL" id="KAK3796096.1"/>
    </source>
</evidence>
<protein>
    <submittedName>
        <fullName evidence="1">Uncharacterized protein</fullName>
    </submittedName>
</protein>
<keyword evidence="2" id="KW-1185">Reference proteome</keyword>
<dbReference type="AlphaFoldDB" id="A0AAE1E6K0"/>
<comment type="caution">
    <text evidence="1">The sequence shown here is derived from an EMBL/GenBank/DDBJ whole genome shotgun (WGS) entry which is preliminary data.</text>
</comment>
<evidence type="ECO:0000313" key="2">
    <source>
        <dbReference type="Proteomes" id="UP001283361"/>
    </source>
</evidence>
<name>A0AAE1E6K0_9GAST</name>
<gene>
    <name evidence="1" type="ORF">RRG08_047704</name>
</gene>
<organism evidence="1 2">
    <name type="scientific">Elysia crispata</name>
    <name type="common">lettuce slug</name>
    <dbReference type="NCBI Taxonomy" id="231223"/>
    <lineage>
        <taxon>Eukaryota</taxon>
        <taxon>Metazoa</taxon>
        <taxon>Spiralia</taxon>
        <taxon>Lophotrochozoa</taxon>
        <taxon>Mollusca</taxon>
        <taxon>Gastropoda</taxon>
        <taxon>Heterobranchia</taxon>
        <taxon>Euthyneura</taxon>
        <taxon>Panpulmonata</taxon>
        <taxon>Sacoglossa</taxon>
        <taxon>Placobranchoidea</taxon>
        <taxon>Plakobranchidae</taxon>
        <taxon>Elysia</taxon>
    </lineage>
</organism>
<proteinExistence type="predicted"/>
<sequence>MPQGNTEHFPAEIGIRRRDTLRFSFPRRLAHSICASTIQIPVARIVALRVNFWSNSRHLQNVDRDLGTG</sequence>
<reference evidence="1" key="1">
    <citation type="journal article" date="2023" name="G3 (Bethesda)">
        <title>A reference genome for the long-term kleptoplast-retaining sea slug Elysia crispata morphotype clarki.</title>
        <authorList>
            <person name="Eastman K.E."/>
            <person name="Pendleton A.L."/>
            <person name="Shaikh M.A."/>
            <person name="Suttiyut T."/>
            <person name="Ogas R."/>
            <person name="Tomko P."/>
            <person name="Gavelis G."/>
            <person name="Widhalm J.R."/>
            <person name="Wisecaver J.H."/>
        </authorList>
    </citation>
    <scope>NUCLEOTIDE SEQUENCE</scope>
    <source>
        <strain evidence="1">ECLA1</strain>
    </source>
</reference>
<accession>A0AAE1E6K0</accession>